<protein>
    <recommendedName>
        <fullName evidence="4">Zn(2)-C6 fungal-type domain-containing protein</fullName>
    </recommendedName>
</protein>
<dbReference type="OrthoDB" id="2123952at2759"/>
<dbReference type="InterPro" id="IPR007219">
    <property type="entry name" value="XnlR_reg_dom"/>
</dbReference>
<dbReference type="SUPFAM" id="SSF57701">
    <property type="entry name" value="Zn2/Cys6 DNA-binding domain"/>
    <property type="match status" value="1"/>
</dbReference>
<feature type="region of interest" description="Disordered" evidence="3">
    <location>
        <begin position="1"/>
        <end position="21"/>
    </location>
</feature>
<dbReference type="GO" id="GO:0006351">
    <property type="term" value="P:DNA-templated transcription"/>
    <property type="evidence" value="ECO:0007669"/>
    <property type="project" value="InterPro"/>
</dbReference>
<dbReference type="Pfam" id="PF04082">
    <property type="entry name" value="Fungal_trans"/>
    <property type="match status" value="1"/>
</dbReference>
<dbReference type="PANTHER" id="PTHR46910:SF25">
    <property type="entry name" value="ABC-TRANSPORTER-REGULATING TRANSCRIPTION FACTOR"/>
    <property type="match status" value="1"/>
</dbReference>
<dbReference type="Pfam" id="PF00172">
    <property type="entry name" value="Zn_clus"/>
    <property type="match status" value="1"/>
</dbReference>
<keyword evidence="6" id="KW-1185">Reference proteome</keyword>
<feature type="region of interest" description="Disordered" evidence="3">
    <location>
        <begin position="727"/>
        <end position="834"/>
    </location>
</feature>
<evidence type="ECO:0000313" key="5">
    <source>
        <dbReference type="EMBL" id="KAJ4389443.1"/>
    </source>
</evidence>
<proteinExistence type="predicted"/>
<dbReference type="PANTHER" id="PTHR46910">
    <property type="entry name" value="TRANSCRIPTION FACTOR PDR1"/>
    <property type="match status" value="1"/>
</dbReference>
<evidence type="ECO:0000256" key="3">
    <source>
        <dbReference type="SAM" id="MobiDB-lite"/>
    </source>
</evidence>
<feature type="domain" description="Zn(2)-C6 fungal-type" evidence="4">
    <location>
        <begin position="65"/>
        <end position="95"/>
    </location>
</feature>
<evidence type="ECO:0000313" key="6">
    <source>
        <dbReference type="Proteomes" id="UP001140453"/>
    </source>
</evidence>
<accession>A0A9W8YSL3</accession>
<name>A0A9W8YSL3_9PEZI</name>
<dbReference type="EMBL" id="JAPEVB010000004">
    <property type="protein sequence ID" value="KAJ4389443.1"/>
    <property type="molecule type" value="Genomic_DNA"/>
</dbReference>
<dbReference type="InterPro" id="IPR036864">
    <property type="entry name" value="Zn2-C6_fun-type_DNA-bd_sf"/>
</dbReference>
<feature type="compositionally biased region" description="Basic and acidic residues" evidence="3">
    <location>
        <begin position="191"/>
        <end position="215"/>
    </location>
</feature>
<keyword evidence="2" id="KW-0539">Nucleus</keyword>
<dbReference type="Proteomes" id="UP001140453">
    <property type="component" value="Unassembled WGS sequence"/>
</dbReference>
<sequence length="910" mass="101333">MGGFHPSMAQPPPPLMNQPPQIFGDAYHGMPMQHLPPELTAQMFGDPGALLDDANEAKRRRIARACDMCRKKKIKCDGKLPACTHCINYKTECVFTQVEKKRNPPKGAKYIEGLENRLGRMESLLRLSGLLGEDDGATDLGTLEKKLAEKKQASRHASQVAQSNPTSPSQATSGQEESSSTPRSTLTSPEPPKDRDKDNKDKDEQRKSMDEQRPESEEEVEALSEMMCSLVTNNSGETRYIGSSSGFSIFSPKGIQWVNERTGDSSFQQMISQVSMDDHKWSNWKPEVFADLFPRPVFLPLPPKQEGMSLLKDYFDNFNCMFPLFHRPTFMHLVERQYSKDPYQGSGWWASMNVALAIAHRLRVMSNLVPHEEDEKAWGYMKNAMAVFSELAMRNTDLLSVQALLGMALFMQGTPNPQPASLLVGTAIRLSHNIGLHKRGTGFNLNPIEIEQRKRVFWIAYMLDKDLCLRSGRPFAQDDDDMNVELPDAEPEDNIGNIPLADGKGKMNLFRVMCELAIIESRVYKTLYATKATKQKDGELLQTIGELDQELEDWKDRMPIEYRPENEIQASHTPLILHVVMLHFTYYNCLTTIHRMSIHRGYWTSRLSNFAIQGLNAKPLNPRVFNSAALCTSAARASISLLKYIPQGDSSVVWMVLYFPVSALVTLFGNILQNPLDPRARSDTRLMNMVVQFLSTLGQEVETGGVHRMLGICSEFERISKVMIEKAEKENAGRRKRKNAEQSQANKSANTNSNSNMSQAARMQPVATQGGAPTAQTPRASTGNNSTPTPRQHNESLSPPSRTEGQGFSPMTATSPGGGEPTPAATWSADFGTSGDPMEFTSFADLTGFGQLNNQPPVSLQSPPPVAAGFQQPLIPQDLYSLPMSFDWDWAEMSGGAYPSVENGNFGEQR</sequence>
<feature type="compositionally biased region" description="Low complexity" evidence="3">
    <location>
        <begin position="176"/>
        <end position="188"/>
    </location>
</feature>
<dbReference type="CDD" id="cd12148">
    <property type="entry name" value="fungal_TF_MHR"/>
    <property type="match status" value="1"/>
</dbReference>
<dbReference type="Gene3D" id="4.10.240.10">
    <property type="entry name" value="Zn(2)-C6 fungal-type DNA-binding domain"/>
    <property type="match status" value="1"/>
</dbReference>
<comment type="caution">
    <text evidence="5">The sequence shown here is derived from an EMBL/GenBank/DDBJ whole genome shotgun (WGS) entry which is preliminary data.</text>
</comment>
<organism evidence="5 6">
    <name type="scientific">Gnomoniopsis smithogilvyi</name>
    <dbReference type="NCBI Taxonomy" id="1191159"/>
    <lineage>
        <taxon>Eukaryota</taxon>
        <taxon>Fungi</taxon>
        <taxon>Dikarya</taxon>
        <taxon>Ascomycota</taxon>
        <taxon>Pezizomycotina</taxon>
        <taxon>Sordariomycetes</taxon>
        <taxon>Sordariomycetidae</taxon>
        <taxon>Diaporthales</taxon>
        <taxon>Gnomoniaceae</taxon>
        <taxon>Gnomoniopsis</taxon>
    </lineage>
</organism>
<dbReference type="SMART" id="SM00066">
    <property type="entry name" value="GAL4"/>
    <property type="match status" value="1"/>
</dbReference>
<dbReference type="GO" id="GO:0008270">
    <property type="term" value="F:zinc ion binding"/>
    <property type="evidence" value="ECO:0007669"/>
    <property type="project" value="InterPro"/>
</dbReference>
<feature type="compositionally biased region" description="Polar residues" evidence="3">
    <location>
        <begin position="155"/>
        <end position="175"/>
    </location>
</feature>
<dbReference type="AlphaFoldDB" id="A0A9W8YSL3"/>
<feature type="compositionally biased region" description="Low complexity" evidence="3">
    <location>
        <begin position="742"/>
        <end position="761"/>
    </location>
</feature>
<reference evidence="5" key="1">
    <citation type="submission" date="2022-10" db="EMBL/GenBank/DDBJ databases">
        <title>Tapping the CABI collections for fungal endophytes: first genome assemblies for Collariella, Neodidymelliopsis, Ascochyta clinopodiicola, Didymella pomorum, Didymosphaeria variabile, Neocosmospora piperis and Neocucurbitaria cava.</title>
        <authorList>
            <person name="Hill R."/>
        </authorList>
    </citation>
    <scope>NUCLEOTIDE SEQUENCE</scope>
    <source>
        <strain evidence="5">IMI 355082</strain>
    </source>
</reference>
<dbReference type="InterPro" id="IPR001138">
    <property type="entry name" value="Zn2Cys6_DnaBD"/>
</dbReference>
<keyword evidence="1" id="KW-0479">Metal-binding</keyword>
<gene>
    <name evidence="5" type="ORF">N0V93_006911</name>
</gene>
<dbReference type="InterPro" id="IPR050987">
    <property type="entry name" value="AtrR-like"/>
</dbReference>
<evidence type="ECO:0000256" key="2">
    <source>
        <dbReference type="ARBA" id="ARBA00023242"/>
    </source>
</evidence>
<dbReference type="SMART" id="SM00906">
    <property type="entry name" value="Fungal_trans"/>
    <property type="match status" value="1"/>
</dbReference>
<evidence type="ECO:0000256" key="1">
    <source>
        <dbReference type="ARBA" id="ARBA00022723"/>
    </source>
</evidence>
<dbReference type="CDD" id="cd00067">
    <property type="entry name" value="GAL4"/>
    <property type="match status" value="1"/>
</dbReference>
<evidence type="ECO:0000259" key="4">
    <source>
        <dbReference type="PROSITE" id="PS50048"/>
    </source>
</evidence>
<dbReference type="GO" id="GO:0003677">
    <property type="term" value="F:DNA binding"/>
    <property type="evidence" value="ECO:0007669"/>
    <property type="project" value="InterPro"/>
</dbReference>
<dbReference type="PROSITE" id="PS50048">
    <property type="entry name" value="ZN2_CY6_FUNGAL_2"/>
    <property type="match status" value="1"/>
</dbReference>
<feature type="compositionally biased region" description="Polar residues" evidence="3">
    <location>
        <begin position="774"/>
        <end position="815"/>
    </location>
</feature>
<feature type="region of interest" description="Disordered" evidence="3">
    <location>
        <begin position="148"/>
        <end position="223"/>
    </location>
</feature>
<dbReference type="PROSITE" id="PS00463">
    <property type="entry name" value="ZN2_CY6_FUNGAL_1"/>
    <property type="match status" value="1"/>
</dbReference>
<dbReference type="GO" id="GO:0000981">
    <property type="term" value="F:DNA-binding transcription factor activity, RNA polymerase II-specific"/>
    <property type="evidence" value="ECO:0007669"/>
    <property type="project" value="InterPro"/>
</dbReference>